<feature type="transmembrane region" description="Helical" evidence="6">
    <location>
        <begin position="34"/>
        <end position="52"/>
    </location>
</feature>
<organism evidence="8 9">
    <name type="scientific">Herbihabitans rhizosphaerae</name>
    <dbReference type="NCBI Taxonomy" id="1872711"/>
    <lineage>
        <taxon>Bacteria</taxon>
        <taxon>Bacillati</taxon>
        <taxon>Actinomycetota</taxon>
        <taxon>Actinomycetes</taxon>
        <taxon>Pseudonocardiales</taxon>
        <taxon>Pseudonocardiaceae</taxon>
        <taxon>Herbihabitans</taxon>
    </lineage>
</organism>
<comment type="cofactor">
    <cofactor evidence="1">
        <name>a divalent metal cation</name>
        <dbReference type="ChEBI" id="CHEBI:60240"/>
    </cofactor>
</comment>
<dbReference type="AlphaFoldDB" id="A0A4Q7KVA8"/>
<keyword evidence="6" id="KW-0812">Transmembrane</keyword>
<evidence type="ECO:0000256" key="6">
    <source>
        <dbReference type="SAM" id="Phobius"/>
    </source>
</evidence>
<evidence type="ECO:0000259" key="7">
    <source>
        <dbReference type="Pfam" id="PF00149"/>
    </source>
</evidence>
<dbReference type="InterPro" id="IPR051158">
    <property type="entry name" value="Metallophosphoesterase_sf"/>
</dbReference>
<evidence type="ECO:0000256" key="5">
    <source>
        <dbReference type="SAM" id="MobiDB-lite"/>
    </source>
</evidence>
<dbReference type="GO" id="GO:0009245">
    <property type="term" value="P:lipid A biosynthetic process"/>
    <property type="evidence" value="ECO:0007669"/>
    <property type="project" value="TreeGrafter"/>
</dbReference>
<gene>
    <name evidence="8" type="ORF">EV193_103266</name>
</gene>
<dbReference type="PANTHER" id="PTHR31302">
    <property type="entry name" value="TRANSMEMBRANE PROTEIN WITH METALLOPHOSPHOESTERASE DOMAIN-RELATED"/>
    <property type="match status" value="1"/>
</dbReference>
<dbReference type="Pfam" id="PF00149">
    <property type="entry name" value="Metallophos"/>
    <property type="match status" value="1"/>
</dbReference>
<keyword evidence="2" id="KW-0479">Metal-binding</keyword>
<protein>
    <recommendedName>
        <fullName evidence="7">Calcineurin-like phosphoesterase domain-containing protein</fullName>
    </recommendedName>
</protein>
<evidence type="ECO:0000256" key="2">
    <source>
        <dbReference type="ARBA" id="ARBA00022723"/>
    </source>
</evidence>
<feature type="transmembrane region" description="Helical" evidence="6">
    <location>
        <begin position="6"/>
        <end position="22"/>
    </location>
</feature>
<keyword evidence="3" id="KW-0378">Hydrolase</keyword>
<dbReference type="GO" id="GO:0008758">
    <property type="term" value="F:UDP-2,3-diacylglucosamine hydrolase activity"/>
    <property type="evidence" value="ECO:0007669"/>
    <property type="project" value="TreeGrafter"/>
</dbReference>
<name>A0A4Q7KVA8_9PSEU</name>
<dbReference type="OrthoDB" id="9780884at2"/>
<dbReference type="GO" id="GO:0016020">
    <property type="term" value="C:membrane"/>
    <property type="evidence" value="ECO:0007669"/>
    <property type="project" value="GOC"/>
</dbReference>
<dbReference type="CDD" id="cd07385">
    <property type="entry name" value="MPP_YkuE_C"/>
    <property type="match status" value="1"/>
</dbReference>
<dbReference type="EMBL" id="SGWQ01000003">
    <property type="protein sequence ID" value="RZS40948.1"/>
    <property type="molecule type" value="Genomic_DNA"/>
</dbReference>
<accession>A0A4Q7KVA8</accession>
<keyword evidence="6" id="KW-1133">Transmembrane helix</keyword>
<dbReference type="Gene3D" id="3.60.21.10">
    <property type="match status" value="1"/>
</dbReference>
<feature type="transmembrane region" description="Helical" evidence="6">
    <location>
        <begin position="133"/>
        <end position="155"/>
    </location>
</feature>
<reference evidence="8 9" key="1">
    <citation type="submission" date="2019-02" db="EMBL/GenBank/DDBJ databases">
        <title>Genomic Encyclopedia of Type Strains, Phase IV (KMG-IV): sequencing the most valuable type-strain genomes for metagenomic binning, comparative biology and taxonomic classification.</title>
        <authorList>
            <person name="Goeker M."/>
        </authorList>
    </citation>
    <scope>NUCLEOTIDE SEQUENCE [LARGE SCALE GENOMIC DNA]</scope>
    <source>
        <strain evidence="8 9">DSM 101727</strain>
    </source>
</reference>
<evidence type="ECO:0000256" key="3">
    <source>
        <dbReference type="ARBA" id="ARBA00022801"/>
    </source>
</evidence>
<evidence type="ECO:0000313" key="9">
    <source>
        <dbReference type="Proteomes" id="UP000294257"/>
    </source>
</evidence>
<feature type="domain" description="Calcineurin-like phosphoesterase" evidence="7">
    <location>
        <begin position="180"/>
        <end position="346"/>
    </location>
</feature>
<dbReference type="GO" id="GO:0046872">
    <property type="term" value="F:metal ion binding"/>
    <property type="evidence" value="ECO:0007669"/>
    <property type="project" value="UniProtKB-KW"/>
</dbReference>
<dbReference type="InterPro" id="IPR004843">
    <property type="entry name" value="Calcineurin-like_PHP"/>
</dbReference>
<feature type="transmembrane region" description="Helical" evidence="6">
    <location>
        <begin position="64"/>
        <end position="85"/>
    </location>
</feature>
<dbReference type="InterPro" id="IPR029052">
    <property type="entry name" value="Metallo-depent_PP-like"/>
</dbReference>
<feature type="region of interest" description="Disordered" evidence="5">
    <location>
        <begin position="107"/>
        <end position="127"/>
    </location>
</feature>
<dbReference type="PANTHER" id="PTHR31302:SF31">
    <property type="entry name" value="PHOSPHODIESTERASE YAEI"/>
    <property type="match status" value="1"/>
</dbReference>
<dbReference type="RefSeq" id="WP_130343930.1">
    <property type="nucleotide sequence ID" value="NZ_SGWQ01000003.1"/>
</dbReference>
<proteinExistence type="inferred from homology"/>
<comment type="similarity">
    <text evidence="4">Belongs to the metallophosphoesterase superfamily.</text>
</comment>
<dbReference type="Proteomes" id="UP000294257">
    <property type="component" value="Unassembled WGS sequence"/>
</dbReference>
<evidence type="ECO:0000256" key="4">
    <source>
        <dbReference type="ARBA" id="ARBA00061089"/>
    </source>
</evidence>
<evidence type="ECO:0000256" key="1">
    <source>
        <dbReference type="ARBA" id="ARBA00001968"/>
    </source>
</evidence>
<comment type="caution">
    <text evidence="8">The sequence shown here is derived from an EMBL/GenBank/DDBJ whole genome shotgun (WGS) entry which is preliminary data.</text>
</comment>
<sequence>MFFVGVTLAAWVGHFYLWRRLVRDTTTSKTLRKIGAGVLIALALLSAAGLLLPRRLGPDAGKWVAWPGYVWLALLVYLCLVLAVLELPRLALRRWVRGGPRTLVADATSTVDTPAEPEPVPHKESTEQSRRLFLARGSALVAGAASAGIVGYGMAEALGPPDVRRVTVPLRRLHPDLRGFRIAVVSDIHLGPMLGRGHTERVVRMINETGADLVAVVGDTVDGTVDELRRDVEPLRDLVSRHGSFFVTGNHEYYSGHEHWIAEFERLGMHGLRNEHTTISRGGGSFELAGINDVNGRSADDPPDIDDALAGRDTSVPTILLAHQPVQVSDAVRHKVDLQLSGHTHGGQFYPFHHVVQLGQPSLAGLSKVDDTWLYVTRGAGFWGLPVRVAAPPDITVVELNPEGA</sequence>
<evidence type="ECO:0000313" key="8">
    <source>
        <dbReference type="EMBL" id="RZS40948.1"/>
    </source>
</evidence>
<dbReference type="SUPFAM" id="SSF56300">
    <property type="entry name" value="Metallo-dependent phosphatases"/>
    <property type="match status" value="1"/>
</dbReference>
<keyword evidence="6" id="KW-0472">Membrane</keyword>
<dbReference type="FunFam" id="3.60.21.10:FF:000028">
    <property type="entry name" value="Putative metallophosphoesterase"/>
    <property type="match status" value="1"/>
</dbReference>
<keyword evidence="9" id="KW-1185">Reference proteome</keyword>